<dbReference type="PROSITE" id="PS50075">
    <property type="entry name" value="CARRIER"/>
    <property type="match status" value="1"/>
</dbReference>
<dbReference type="NCBIfam" id="TIGR04532">
    <property type="entry name" value="PT_fungal_PKS"/>
    <property type="match status" value="1"/>
</dbReference>
<name>A0AAN7Z1N5_9PEZI</name>
<dbReference type="Gene3D" id="3.40.47.10">
    <property type="match status" value="1"/>
</dbReference>
<feature type="region of interest" description="N-terminal hotdog fold" evidence="4">
    <location>
        <begin position="1275"/>
        <end position="1426"/>
    </location>
</feature>
<dbReference type="InterPro" id="IPR020841">
    <property type="entry name" value="PKS_Beta-ketoAc_synthase_dom"/>
</dbReference>
<evidence type="ECO:0008006" key="11">
    <source>
        <dbReference type="Google" id="ProtNLM"/>
    </source>
</evidence>
<evidence type="ECO:0000256" key="3">
    <source>
        <dbReference type="ARBA" id="ARBA00022679"/>
    </source>
</evidence>
<sequence>MPPTRHHVLLFGDQTDNVTSSILSLYTASKHSGLLTRFLQDASDLCQIEFGNLQPCFRNETPPFESLLEMTENHGKTDGSPVLASCAVSYFARLGQLVLRAEQDPTILSGPRVLIGLCINLFPAALAATARSATELARLSLEGFPSYFSLAVANHTRTKQIEQTHGGWSCMVSTPSDLNLQSLLDKFHEEHDIPDHKKTWIGVVGRGWVTVSGPPSILKSLIVGCREFKALSPMMLPVASAVHAPHLPPFDFESTAKPSYIWDLLLQEGACIMATDECVPYPKKTLGEVARLIIPTILHAPLMVKGTFTATAEYLKKAGATAAVSVLGPSAQAASLIQTLNHAGVQAEVLPVPKNVSTIPGRARSGSVAIIGMSARLPGANNLDEFWQLLMEGRTTHKRIPSDRFALDDFYDPTGTRKNTVMNTDGCFLSDPGGFDARLFNISPREAMHVDPTHRLLLMTSLEALERAGYNPEASQSPRNERTAVYFGQNADVWREVNAEQGVDIFTAPGILRAFSPGRVSHYFGFSAGSYSVDSACSSSATAIQLACDSLVNRNCNLALAGGAQVASSPFEFSALGKSGFLSPSGGCKTFRADADGYCRGEGVGVLVLKRLEDALADNDNIEAVITGWGRNHSAGASSITHPHTKSQEELIRRVLRQANTKPSKIGYVECHGTGTVVGDLAEITSITRVFAKHFKPDAPIQVGSLKANVGHSESAAGVSSVIKAAMLLKKGVVPPQAGITPETQLHLGFADLDMSSICINSQPNILDVTRQRILVNSFDAAGGNTCLLIEKAPEPIDHTLGPDPRTWHVVTVSAQASESLHDNKKNLLGYLVNHPETRLSDVAYSTTRRKTYQPLRSEYAVGSTHDLIERLRRDVSRHDANDSSIAGKPKVIFLFDGQGASLFGIARELYETHPTFRGYLNGLQSRCEELCPDMRRTLPSILTAQDAGTNGSFVTEDHLAIVCVQLALADLWRSWGIHPDLVLGHSIGEYAALSVAGVLSVADTLWLVSKRASLFEKTYTTGEYGMLNLSATTDNVLVLLQEQGLRDTCDIACFNGDTSHVVGGPTTELCKLADGAESKGVSTRFLEVPHAFHCSHIERICESLQKVASKVSFFPPQIPVSSTVTGEIVTQEGIFNASYITHHAQHPVRFSNALKSIDSFLKSEQVSPVWIDIGPSSTCLGLLRQTLDAHPSQLLPSLRKSESNWKTLTTSIGKAYAIGLKVDWSEFHKPFVQSLRLLDLPTYAFNLKRYWQPYTMATASANGIDIKGSEQRPHKFTPTATVQTIRHQQVSSEMVEVTFISSLSDSRLRDAILGHRIEGSCICPTSVYVDMAFTATAYVHGVIQPEKNTSLGSLRWLKLLKPFVLNEGSREQIIEIRVVAEKENNWDALVSFSSEDGPHGWCQVPHTTSGMEHTPEGQETIAEALSRIANIVDMKNNLHSQVDHLHRRMFYKLYDTVVTYSSRYQGISQAWSPEVPEDSKTQEIVAEVKLTATPDGDIGAFTLSPYHNDALVHVAGFMLNVRAPGDGTHTFYFSVGASSITLLAKLSDNKTYQSYCRTVGVTQGEILANVYIFAEDELVGIVTDLMFRRMKKTILRDMLRAARNSESPPAVEHAWKPALQLDAGAHECLTSRPANSQCNMVDSFISALVEEAGVDPEDIKDNVLLSELGVDSLIAMAIIQKLKVKTGYTLPMTTFAELWTIRDVRERLGPLSIGADSTSSNTHQATPEENHNASSSHNQDFDDTPSPNPDTHPSAPISVYKSNAVLLQGSATSPTPPLFLIAGSSGSASLYTHLPPLSSSTPIWALESPFLHDPSLHTYTPSDLAPIYIAAIKSIQAHGPYLLGGYSAGAVHAYEVSRALLNTDEDVEKLILIDMKAHCPGETWAAAPRTEDLEALREALLRDGDTHVHALLRTPPDKLENERLFAGLRCVYAWRPVPMAADRRPRNGTLMIWARRGVRQDPCEANPMAAENRDYKLWFCGERKAFGANGWDVLVGDVCTRVVEGDHWNMLRMPCVSDE</sequence>
<dbReference type="InterPro" id="IPR006162">
    <property type="entry name" value="Ppantetheine_attach_site"/>
</dbReference>
<feature type="region of interest" description="Disordered" evidence="5">
    <location>
        <begin position="1713"/>
        <end position="1756"/>
    </location>
</feature>
<evidence type="ECO:0000259" key="7">
    <source>
        <dbReference type="PROSITE" id="PS52004"/>
    </source>
</evidence>
<evidence type="ECO:0000256" key="4">
    <source>
        <dbReference type="PROSITE-ProRule" id="PRU01363"/>
    </source>
</evidence>
<dbReference type="SUPFAM" id="SSF53474">
    <property type="entry name" value="alpha/beta-Hydrolases"/>
    <property type="match status" value="1"/>
</dbReference>
<dbReference type="SUPFAM" id="SSF53901">
    <property type="entry name" value="Thiolase-like"/>
    <property type="match status" value="1"/>
</dbReference>
<dbReference type="InterPro" id="IPR014030">
    <property type="entry name" value="Ketoacyl_synth_N"/>
</dbReference>
<proteinExistence type="predicted"/>
<dbReference type="InterPro" id="IPR001227">
    <property type="entry name" value="Ac_transferase_dom_sf"/>
</dbReference>
<dbReference type="InterPro" id="IPR042104">
    <property type="entry name" value="PKS_dehydratase_sf"/>
</dbReference>
<dbReference type="SUPFAM" id="SSF52151">
    <property type="entry name" value="FabD/lysophospholipase-like"/>
    <property type="match status" value="1"/>
</dbReference>
<dbReference type="Proteomes" id="UP001305414">
    <property type="component" value="Unassembled WGS sequence"/>
</dbReference>
<dbReference type="InterPro" id="IPR009081">
    <property type="entry name" value="PP-bd_ACP"/>
</dbReference>
<dbReference type="InterPro" id="IPR001031">
    <property type="entry name" value="Thioesterase"/>
</dbReference>
<dbReference type="SMART" id="SM00825">
    <property type="entry name" value="PKS_KS"/>
    <property type="match status" value="1"/>
</dbReference>
<dbReference type="InterPro" id="IPR049900">
    <property type="entry name" value="PKS_mFAS_DH"/>
</dbReference>
<dbReference type="Pfam" id="PF16073">
    <property type="entry name" value="SAT"/>
    <property type="match status" value="1"/>
</dbReference>
<feature type="domain" description="PKS/mFAS DH" evidence="8">
    <location>
        <begin position="1275"/>
        <end position="1597"/>
    </location>
</feature>
<dbReference type="GO" id="GO:0004312">
    <property type="term" value="F:fatty acid synthase activity"/>
    <property type="evidence" value="ECO:0007669"/>
    <property type="project" value="TreeGrafter"/>
</dbReference>
<dbReference type="InterPro" id="IPR050091">
    <property type="entry name" value="PKS_NRPS_Biosynth_Enz"/>
</dbReference>
<evidence type="ECO:0000256" key="1">
    <source>
        <dbReference type="ARBA" id="ARBA00022450"/>
    </source>
</evidence>
<protein>
    <recommendedName>
        <fullName evidence="11">Carrier domain-containing protein</fullName>
    </recommendedName>
</protein>
<dbReference type="SUPFAM" id="SSF55048">
    <property type="entry name" value="Probable ACP-binding domain of malonyl-CoA ACP transacylase"/>
    <property type="match status" value="1"/>
</dbReference>
<dbReference type="Gene3D" id="1.10.1200.10">
    <property type="entry name" value="ACP-like"/>
    <property type="match status" value="1"/>
</dbReference>
<evidence type="ECO:0000256" key="2">
    <source>
        <dbReference type="ARBA" id="ARBA00022553"/>
    </source>
</evidence>
<dbReference type="Pfam" id="PF00109">
    <property type="entry name" value="ketoacyl-synt"/>
    <property type="match status" value="1"/>
</dbReference>
<evidence type="ECO:0000259" key="8">
    <source>
        <dbReference type="PROSITE" id="PS52019"/>
    </source>
</evidence>
<dbReference type="GO" id="GO:0006633">
    <property type="term" value="P:fatty acid biosynthetic process"/>
    <property type="evidence" value="ECO:0007669"/>
    <property type="project" value="TreeGrafter"/>
</dbReference>
<accession>A0AAN7Z1N5</accession>
<dbReference type="InterPro" id="IPR016039">
    <property type="entry name" value="Thiolase-like"/>
</dbReference>
<dbReference type="Pfam" id="PF00975">
    <property type="entry name" value="Thioesterase"/>
    <property type="match status" value="1"/>
</dbReference>
<dbReference type="Pfam" id="PF00550">
    <property type="entry name" value="PP-binding"/>
    <property type="match status" value="1"/>
</dbReference>
<feature type="domain" description="Ketosynthase family 3 (KS3)" evidence="7">
    <location>
        <begin position="365"/>
        <end position="792"/>
    </location>
</feature>
<reference evidence="9 10" key="1">
    <citation type="submission" date="2023-10" db="EMBL/GenBank/DDBJ databases">
        <title>Draft genome sequence of Xylaria bambusicola isolate GMP-LS, the root and basal stem rot pathogen of sugarcane in Indonesia.</title>
        <authorList>
            <person name="Selvaraj P."/>
            <person name="Muralishankar V."/>
            <person name="Muruganantham S."/>
            <person name="Sp S."/>
            <person name="Haryani S."/>
            <person name="Lau K.J.X."/>
            <person name="Naqvi N.I."/>
        </authorList>
    </citation>
    <scope>NUCLEOTIDE SEQUENCE [LARGE SCALE GENOMIC DNA]</scope>
    <source>
        <strain evidence="9">GMP-LS</strain>
    </source>
</reference>
<organism evidence="9 10">
    <name type="scientific">Xylaria bambusicola</name>
    <dbReference type="NCBI Taxonomy" id="326684"/>
    <lineage>
        <taxon>Eukaryota</taxon>
        <taxon>Fungi</taxon>
        <taxon>Dikarya</taxon>
        <taxon>Ascomycota</taxon>
        <taxon>Pezizomycotina</taxon>
        <taxon>Sordariomycetes</taxon>
        <taxon>Xylariomycetidae</taxon>
        <taxon>Xylariales</taxon>
        <taxon>Xylariaceae</taxon>
        <taxon>Xylaria</taxon>
    </lineage>
</organism>
<feature type="active site" description="Proton acceptor; for dehydratase activity" evidence="4">
    <location>
        <position position="1316"/>
    </location>
</feature>
<dbReference type="Pfam" id="PF02801">
    <property type="entry name" value="Ketoacyl-synt_C"/>
    <property type="match status" value="1"/>
</dbReference>
<dbReference type="InterPro" id="IPR016036">
    <property type="entry name" value="Malonyl_transacylase_ACP-bd"/>
</dbReference>
<keyword evidence="10" id="KW-1185">Reference proteome</keyword>
<keyword evidence="1" id="KW-0596">Phosphopantetheine</keyword>
<dbReference type="Gene3D" id="3.10.129.110">
    <property type="entry name" value="Polyketide synthase dehydratase"/>
    <property type="match status" value="1"/>
</dbReference>
<gene>
    <name evidence="9" type="ORF">RRF57_001538</name>
</gene>
<comment type="caution">
    <text evidence="9">The sequence shown here is derived from an EMBL/GenBank/DDBJ whole genome shotgun (WGS) entry which is preliminary data.</text>
</comment>
<dbReference type="PROSITE" id="PS00012">
    <property type="entry name" value="PHOSPHOPANTETHEINE"/>
    <property type="match status" value="1"/>
</dbReference>
<keyword evidence="3" id="KW-0808">Transferase</keyword>
<dbReference type="InterPro" id="IPR029058">
    <property type="entry name" value="AB_hydrolase_fold"/>
</dbReference>
<dbReference type="InterPro" id="IPR014043">
    <property type="entry name" value="Acyl_transferase_dom"/>
</dbReference>
<dbReference type="InterPro" id="IPR016035">
    <property type="entry name" value="Acyl_Trfase/lysoPLipase"/>
</dbReference>
<keyword evidence="2" id="KW-0597">Phosphoprotein</keyword>
<dbReference type="InterPro" id="IPR014031">
    <property type="entry name" value="Ketoacyl_synth_C"/>
</dbReference>
<evidence type="ECO:0000313" key="9">
    <source>
        <dbReference type="EMBL" id="KAK5625822.1"/>
    </source>
</evidence>
<feature type="compositionally biased region" description="Polar residues" evidence="5">
    <location>
        <begin position="1716"/>
        <end position="1726"/>
    </location>
</feature>
<evidence type="ECO:0000259" key="6">
    <source>
        <dbReference type="PROSITE" id="PS50075"/>
    </source>
</evidence>
<dbReference type="GO" id="GO:0044550">
    <property type="term" value="P:secondary metabolite biosynthetic process"/>
    <property type="evidence" value="ECO:0007669"/>
    <property type="project" value="TreeGrafter"/>
</dbReference>
<evidence type="ECO:0000313" key="10">
    <source>
        <dbReference type="Proteomes" id="UP001305414"/>
    </source>
</evidence>
<dbReference type="PROSITE" id="PS52004">
    <property type="entry name" value="KS3_2"/>
    <property type="match status" value="1"/>
</dbReference>
<feature type="domain" description="Carrier" evidence="6">
    <location>
        <begin position="1639"/>
        <end position="1713"/>
    </location>
</feature>
<dbReference type="CDD" id="cd00833">
    <property type="entry name" value="PKS"/>
    <property type="match status" value="1"/>
</dbReference>
<dbReference type="Gene3D" id="3.40.50.1820">
    <property type="entry name" value="alpha/beta hydrolase"/>
    <property type="match status" value="1"/>
</dbReference>
<dbReference type="PROSITE" id="PS52019">
    <property type="entry name" value="PKS_MFAS_DH"/>
    <property type="match status" value="1"/>
</dbReference>
<dbReference type="InterPro" id="IPR030918">
    <property type="entry name" value="PT_fungal_PKS"/>
</dbReference>
<feature type="active site" description="Proton donor; for dehydratase activity" evidence="4">
    <location>
        <position position="1510"/>
    </location>
</feature>
<dbReference type="Pfam" id="PF22621">
    <property type="entry name" value="CurL-like_PKS_C"/>
    <property type="match status" value="1"/>
</dbReference>
<dbReference type="Gene3D" id="3.40.366.10">
    <property type="entry name" value="Malonyl-Coenzyme A Acyl Carrier Protein, domain 2"/>
    <property type="match status" value="1"/>
</dbReference>
<dbReference type="PANTHER" id="PTHR43775:SF37">
    <property type="entry name" value="SI:DKEY-61P9.11"/>
    <property type="match status" value="1"/>
</dbReference>
<dbReference type="InterPro" id="IPR032088">
    <property type="entry name" value="SAT"/>
</dbReference>
<dbReference type="EMBL" id="JAWHQM010000002">
    <property type="protein sequence ID" value="KAK5625822.1"/>
    <property type="molecule type" value="Genomic_DNA"/>
</dbReference>
<dbReference type="InterPro" id="IPR036736">
    <property type="entry name" value="ACP-like_sf"/>
</dbReference>
<evidence type="ECO:0000256" key="5">
    <source>
        <dbReference type="SAM" id="MobiDB-lite"/>
    </source>
</evidence>
<dbReference type="SMART" id="SM00827">
    <property type="entry name" value="PKS_AT"/>
    <property type="match status" value="1"/>
</dbReference>
<dbReference type="PANTHER" id="PTHR43775">
    <property type="entry name" value="FATTY ACID SYNTHASE"/>
    <property type="match status" value="1"/>
</dbReference>
<feature type="region of interest" description="C-terminal hotdog fold" evidence="4">
    <location>
        <begin position="1443"/>
        <end position="1597"/>
    </location>
</feature>
<dbReference type="SUPFAM" id="SSF47336">
    <property type="entry name" value="ACP-like"/>
    <property type="match status" value="1"/>
</dbReference>
<dbReference type="Gene3D" id="3.30.70.3290">
    <property type="match status" value="1"/>
</dbReference>
<dbReference type="Pfam" id="PF00698">
    <property type="entry name" value="Acyl_transf_1"/>
    <property type="match status" value="1"/>
</dbReference>